<feature type="region of interest" description="Disordered" evidence="1">
    <location>
        <begin position="88"/>
        <end position="149"/>
    </location>
</feature>
<dbReference type="GO" id="GO:0005737">
    <property type="term" value="C:cytoplasm"/>
    <property type="evidence" value="ECO:0007669"/>
    <property type="project" value="TreeGrafter"/>
</dbReference>
<protein>
    <recommendedName>
        <fullName evidence="2">25S rRNA (uridine-N(3))-methyltransferase BMT5-like domain-containing protein</fullName>
    </recommendedName>
</protein>
<feature type="region of interest" description="Disordered" evidence="1">
    <location>
        <begin position="1"/>
        <end position="55"/>
    </location>
</feature>
<sequence>MGKKRHQTNSKLKGRNAAKTSQGSFTSAQVSQQLAKRKHVDTVQNKNSRETHARAPALPWGINSSTRVLLVGEGDFSFAASLATLLSEHSGKSVSKPERRRARGGGSDDEDEDDDDDDDGGEQEEEDVNESAGGSLDDNDEDGHNNTAHRPSFARHLVATGFDTHNELVEKYPCDEVNAHLISLASCGCSNVYHGVDAGKSITPQLATKRKAAIASYREAGLEDPDLVKEFDTIAFLFPHVGRGIKDEAANAQKNRELLYRFFRCAYNELSWDAPRNSPRQVIVTLKAGAPYETLWKIKDVASLATDGRLRLHAVLPFHVSQFPGYAHRRTRGFKEGLSAADNEELRGGAKAYVFHAKGVYNSW</sequence>
<dbReference type="OrthoDB" id="544642at2759"/>
<evidence type="ECO:0000313" key="3">
    <source>
        <dbReference type="EMBL" id="GHP01824.1"/>
    </source>
</evidence>
<reference evidence="3" key="1">
    <citation type="submission" date="2020-10" db="EMBL/GenBank/DDBJ databases">
        <title>Unveiling of a novel bifunctional photoreceptor, Dualchrome1, isolated from a cosmopolitan green alga.</title>
        <authorList>
            <person name="Suzuki S."/>
            <person name="Kawachi M."/>
        </authorList>
    </citation>
    <scope>NUCLEOTIDE SEQUENCE</scope>
    <source>
        <strain evidence="3">NIES 2893</strain>
    </source>
</reference>
<keyword evidence="4" id="KW-1185">Reference proteome</keyword>
<feature type="domain" description="25S rRNA (uridine-N(3))-methyltransferase BMT5-like" evidence="2">
    <location>
        <begin position="155"/>
        <end position="330"/>
    </location>
</feature>
<dbReference type="Proteomes" id="UP000660262">
    <property type="component" value="Unassembled WGS sequence"/>
</dbReference>
<dbReference type="InterPro" id="IPR019446">
    <property type="entry name" value="BMT5-like"/>
</dbReference>
<evidence type="ECO:0000259" key="2">
    <source>
        <dbReference type="Pfam" id="PF10354"/>
    </source>
</evidence>
<dbReference type="AlphaFoldDB" id="A0A830H458"/>
<gene>
    <name evidence="3" type="ORF">PPROV_000058100</name>
</gene>
<feature type="compositionally biased region" description="Polar residues" evidence="1">
    <location>
        <begin position="18"/>
        <end position="34"/>
    </location>
</feature>
<dbReference type="Pfam" id="PF10354">
    <property type="entry name" value="BMT5-like"/>
    <property type="match status" value="1"/>
</dbReference>
<dbReference type="GO" id="GO:0070475">
    <property type="term" value="P:rRNA base methylation"/>
    <property type="evidence" value="ECO:0007669"/>
    <property type="project" value="InterPro"/>
</dbReference>
<comment type="caution">
    <text evidence="3">The sequence shown here is derived from an EMBL/GenBank/DDBJ whole genome shotgun (WGS) entry which is preliminary data.</text>
</comment>
<evidence type="ECO:0000256" key="1">
    <source>
        <dbReference type="SAM" id="MobiDB-lite"/>
    </source>
</evidence>
<dbReference type="EMBL" id="BNJQ01000002">
    <property type="protein sequence ID" value="GHP01824.1"/>
    <property type="molecule type" value="Genomic_DNA"/>
</dbReference>
<accession>A0A830H458</accession>
<dbReference type="PANTHER" id="PTHR11538:SF26">
    <property type="entry name" value="FERREDOXIN-FOLD ANTICODON-BINDING DOMAIN-CONTAINING PROTEIN 1"/>
    <property type="match status" value="1"/>
</dbReference>
<evidence type="ECO:0000313" key="4">
    <source>
        <dbReference type="Proteomes" id="UP000660262"/>
    </source>
</evidence>
<dbReference type="PANTHER" id="PTHR11538">
    <property type="entry name" value="PHENYLALANYL-TRNA SYNTHETASE"/>
    <property type="match status" value="1"/>
</dbReference>
<name>A0A830H458_9CHLO</name>
<feature type="compositionally biased region" description="Acidic residues" evidence="1">
    <location>
        <begin position="107"/>
        <end position="129"/>
    </location>
</feature>
<dbReference type="GO" id="GO:0070042">
    <property type="term" value="F:rRNA (uridine-N3-)-methyltransferase activity"/>
    <property type="evidence" value="ECO:0007669"/>
    <property type="project" value="InterPro"/>
</dbReference>
<feature type="compositionally biased region" description="Basic residues" evidence="1">
    <location>
        <begin position="1"/>
        <end position="16"/>
    </location>
</feature>
<organism evidence="3 4">
    <name type="scientific">Pycnococcus provasolii</name>
    <dbReference type="NCBI Taxonomy" id="41880"/>
    <lineage>
        <taxon>Eukaryota</taxon>
        <taxon>Viridiplantae</taxon>
        <taxon>Chlorophyta</taxon>
        <taxon>Pseudoscourfieldiophyceae</taxon>
        <taxon>Pseudoscourfieldiales</taxon>
        <taxon>Pycnococcaceae</taxon>
        <taxon>Pycnococcus</taxon>
    </lineage>
</organism>
<proteinExistence type="predicted"/>